<dbReference type="Proteomes" id="UP000054770">
    <property type="component" value="Unassembled WGS sequence"/>
</dbReference>
<evidence type="ECO:0000256" key="1">
    <source>
        <dbReference type="SAM" id="MobiDB-lite"/>
    </source>
</evidence>
<dbReference type="EMBL" id="FCON02000028">
    <property type="protein sequence ID" value="SAL59675.1"/>
    <property type="molecule type" value="Genomic_DNA"/>
</dbReference>
<comment type="caution">
    <text evidence="2">The sequence shown here is derived from an EMBL/GenBank/DDBJ whole genome shotgun (WGS) entry which is preliminary data.</text>
</comment>
<dbReference type="AlphaFoldDB" id="A0A158IT48"/>
<keyword evidence="3" id="KW-1185">Reference proteome</keyword>
<gene>
    <name evidence="2" type="ORF">AWB68_03005</name>
</gene>
<name>A0A158IT48_9BURK</name>
<accession>A0A158IT48</accession>
<feature type="region of interest" description="Disordered" evidence="1">
    <location>
        <begin position="140"/>
        <end position="182"/>
    </location>
</feature>
<protein>
    <submittedName>
        <fullName evidence="2">Uncharacterized protein</fullName>
    </submittedName>
</protein>
<organism evidence="2 3">
    <name type="scientific">Caballeronia choica</name>
    <dbReference type="NCBI Taxonomy" id="326476"/>
    <lineage>
        <taxon>Bacteria</taxon>
        <taxon>Pseudomonadati</taxon>
        <taxon>Pseudomonadota</taxon>
        <taxon>Betaproteobacteria</taxon>
        <taxon>Burkholderiales</taxon>
        <taxon>Burkholderiaceae</taxon>
        <taxon>Caballeronia</taxon>
    </lineage>
</organism>
<evidence type="ECO:0000313" key="2">
    <source>
        <dbReference type="EMBL" id="SAL59675.1"/>
    </source>
</evidence>
<reference evidence="2" key="1">
    <citation type="submission" date="2016-01" db="EMBL/GenBank/DDBJ databases">
        <authorList>
            <person name="Peeters C."/>
        </authorList>
    </citation>
    <scope>NUCLEOTIDE SEQUENCE [LARGE SCALE GENOMIC DNA]</scope>
    <source>
        <strain evidence="2">LMG 22940</strain>
    </source>
</reference>
<sequence length="182" mass="19020">MTRRGLLSGFCSDVSRFCGLPVSRSPGLPVSRSPGPSLHRGWGPAMPSAALVLSKDSRPRRSPRTSARGWCSRAIEGERPGRCSGAVVGREQAFTPAGQSLNGPERTLTIISVASAAPSSAVGCKLDSIMPVAMTGIGVRPGRREQLPGEGCSTAATRQDRPSAQLMPSARERGLLSASLVR</sequence>
<evidence type="ECO:0000313" key="3">
    <source>
        <dbReference type="Proteomes" id="UP000054770"/>
    </source>
</evidence>
<proteinExistence type="predicted"/>